<evidence type="ECO:0000256" key="3">
    <source>
        <dbReference type="SAM" id="SignalP"/>
    </source>
</evidence>
<sequence length="183" mass="18802">MTLWARSLLCFGLTFVAINGQAIDLGTAAPFAVLGASGVTNTGSSIINGDLGIYPGTSITGFPPGIINGVVHNNDAVAQIAQEDAATAYTVAAGLAYSPANDLTGQDLGGMTLVHGVYHYDSSAGLTGTLTLDGEDNPDSVFVFQIGSTLITGTGSAVALINGAQACNVFWQHWLRLRSILEK</sequence>
<feature type="signal peptide" evidence="3">
    <location>
        <begin position="1"/>
        <end position="20"/>
    </location>
</feature>
<dbReference type="EMBL" id="KN846956">
    <property type="protein sequence ID" value="KIW72522.1"/>
    <property type="molecule type" value="Genomic_DNA"/>
</dbReference>
<dbReference type="STRING" id="5601.A0A0D2EE24"/>
<evidence type="ECO:0008006" key="6">
    <source>
        <dbReference type="Google" id="ProtNLM"/>
    </source>
</evidence>
<keyword evidence="5" id="KW-1185">Reference proteome</keyword>
<protein>
    <recommendedName>
        <fullName evidence="6">DUF3494 domain-containing protein</fullName>
    </recommendedName>
</protein>
<organism evidence="4 5">
    <name type="scientific">Phialophora macrospora</name>
    <dbReference type="NCBI Taxonomy" id="1851006"/>
    <lineage>
        <taxon>Eukaryota</taxon>
        <taxon>Fungi</taxon>
        <taxon>Dikarya</taxon>
        <taxon>Ascomycota</taxon>
        <taxon>Pezizomycotina</taxon>
        <taxon>Eurotiomycetes</taxon>
        <taxon>Chaetothyriomycetidae</taxon>
        <taxon>Chaetothyriales</taxon>
        <taxon>Herpotrichiellaceae</taxon>
        <taxon>Phialophora</taxon>
    </lineage>
</organism>
<keyword evidence="2 3" id="KW-0732">Signal</keyword>
<gene>
    <name evidence="4" type="ORF">PV04_00707</name>
</gene>
<evidence type="ECO:0000256" key="1">
    <source>
        <dbReference type="ARBA" id="ARBA00005445"/>
    </source>
</evidence>
<dbReference type="Proteomes" id="UP000054266">
    <property type="component" value="Unassembled WGS sequence"/>
</dbReference>
<dbReference type="HOGENOM" id="CLU_1474993_0_0_1"/>
<dbReference type="InterPro" id="IPR021884">
    <property type="entry name" value="Ice-bd_prot"/>
</dbReference>
<proteinExistence type="inferred from homology"/>
<dbReference type="AlphaFoldDB" id="A0A0D2EE24"/>
<name>A0A0D2EE24_9EURO</name>
<reference evidence="4 5" key="1">
    <citation type="submission" date="2015-01" db="EMBL/GenBank/DDBJ databases">
        <title>The Genome Sequence of Capronia semiimmersa CBS27337.</title>
        <authorList>
            <consortium name="The Broad Institute Genomics Platform"/>
            <person name="Cuomo C."/>
            <person name="de Hoog S."/>
            <person name="Gorbushina A."/>
            <person name="Stielow B."/>
            <person name="Teixiera M."/>
            <person name="Abouelleil A."/>
            <person name="Chapman S.B."/>
            <person name="Priest M."/>
            <person name="Young S.K."/>
            <person name="Wortman J."/>
            <person name="Nusbaum C."/>
            <person name="Birren B."/>
        </authorList>
    </citation>
    <scope>NUCLEOTIDE SEQUENCE [LARGE SCALE GENOMIC DNA]</scope>
    <source>
        <strain evidence="4 5">CBS 27337</strain>
    </source>
</reference>
<dbReference type="Pfam" id="PF11999">
    <property type="entry name" value="Ice_binding"/>
    <property type="match status" value="1"/>
</dbReference>
<evidence type="ECO:0000313" key="5">
    <source>
        <dbReference type="Proteomes" id="UP000054266"/>
    </source>
</evidence>
<evidence type="ECO:0000313" key="4">
    <source>
        <dbReference type="EMBL" id="KIW72522.1"/>
    </source>
</evidence>
<feature type="chain" id="PRO_5002241296" description="DUF3494 domain-containing protein" evidence="3">
    <location>
        <begin position="21"/>
        <end position="183"/>
    </location>
</feature>
<evidence type="ECO:0000256" key="2">
    <source>
        <dbReference type="ARBA" id="ARBA00022729"/>
    </source>
</evidence>
<accession>A0A0D2EE24</accession>
<comment type="similarity">
    <text evidence="1">Belongs to the ice-binding protein family.</text>
</comment>